<name>A0A183E064_9BILA</name>
<sequence>MLRCLGFSAAAVFFTPCRGYRVRFLQDFNKKTGPKLRTMPTTWKGRMQWWREPYVTWWREPIYVAPHVSVLQKGPDFTFQDGRPVFVTSIDELQRRKEQIELGVSNI</sequence>
<reference evidence="3" key="1">
    <citation type="submission" date="2016-06" db="UniProtKB">
        <authorList>
            <consortium name="WormBaseParasite"/>
        </authorList>
    </citation>
    <scope>IDENTIFICATION</scope>
</reference>
<protein>
    <submittedName>
        <fullName evidence="3">39S ribosomal protein L52, mitochondrial</fullName>
    </submittedName>
</protein>
<dbReference type="GO" id="GO:0032543">
    <property type="term" value="P:mitochondrial translation"/>
    <property type="evidence" value="ECO:0007669"/>
    <property type="project" value="InterPro"/>
</dbReference>
<organism evidence="3">
    <name type="scientific">Gongylonema pulchrum</name>
    <dbReference type="NCBI Taxonomy" id="637853"/>
    <lineage>
        <taxon>Eukaryota</taxon>
        <taxon>Metazoa</taxon>
        <taxon>Ecdysozoa</taxon>
        <taxon>Nematoda</taxon>
        <taxon>Chromadorea</taxon>
        <taxon>Rhabditida</taxon>
        <taxon>Spirurina</taxon>
        <taxon>Spiruromorpha</taxon>
        <taxon>Spiruroidea</taxon>
        <taxon>Gongylonematidae</taxon>
        <taxon>Gongylonema</taxon>
    </lineage>
</organism>
<dbReference type="OrthoDB" id="5863224at2759"/>
<dbReference type="InterPro" id="IPR034596">
    <property type="entry name" value="Ribosomal_mL52"/>
</dbReference>
<dbReference type="Proteomes" id="UP000271098">
    <property type="component" value="Unassembled WGS sequence"/>
</dbReference>
<dbReference type="Pfam" id="PF18699">
    <property type="entry name" value="MRPL52"/>
    <property type="match status" value="1"/>
</dbReference>
<reference evidence="1 2" key="2">
    <citation type="submission" date="2018-11" db="EMBL/GenBank/DDBJ databases">
        <authorList>
            <consortium name="Pathogen Informatics"/>
        </authorList>
    </citation>
    <scope>NUCLEOTIDE SEQUENCE [LARGE SCALE GENOMIC DNA]</scope>
</reference>
<proteinExistence type="predicted"/>
<accession>A0A183E064</accession>
<dbReference type="GO" id="GO:0003735">
    <property type="term" value="F:structural constituent of ribosome"/>
    <property type="evidence" value="ECO:0007669"/>
    <property type="project" value="InterPro"/>
</dbReference>
<evidence type="ECO:0000313" key="1">
    <source>
        <dbReference type="EMBL" id="VDN24021.1"/>
    </source>
</evidence>
<dbReference type="EMBL" id="UYRT01081166">
    <property type="protein sequence ID" value="VDN24021.1"/>
    <property type="molecule type" value="Genomic_DNA"/>
</dbReference>
<keyword evidence="2" id="KW-1185">Reference proteome</keyword>
<evidence type="ECO:0000313" key="3">
    <source>
        <dbReference type="WBParaSite" id="GPUH_0001437401-mRNA-1"/>
    </source>
</evidence>
<dbReference type="WBParaSite" id="GPUH_0001437401-mRNA-1">
    <property type="protein sequence ID" value="GPUH_0001437401-mRNA-1"/>
    <property type="gene ID" value="GPUH_0001437401"/>
</dbReference>
<evidence type="ECO:0000313" key="2">
    <source>
        <dbReference type="Proteomes" id="UP000271098"/>
    </source>
</evidence>
<gene>
    <name evidence="1" type="ORF">GPUH_LOCUS14354</name>
</gene>
<dbReference type="GO" id="GO:0005762">
    <property type="term" value="C:mitochondrial large ribosomal subunit"/>
    <property type="evidence" value="ECO:0007669"/>
    <property type="project" value="InterPro"/>
</dbReference>
<dbReference type="AlphaFoldDB" id="A0A183E064"/>